<feature type="domain" description="Reverse transcriptase Ty1/copia-type" evidence="1">
    <location>
        <begin position="1"/>
        <end position="141"/>
    </location>
</feature>
<sequence length="379" mass="43125">MKQPPGFEERGDNFVCKLQKSIYGLKQSGRDWNNYLHRILVNKFGFKQCVKDPCVYVKKSIVLAVYVDDMLLIGRGEVLKETREKLSDNLDVKDLGEISKFLSINIKKGDRGELILEQEEYIDWLLGEFSMENCKGFSSPLQVGCINIDKDTEKKFCQSIYRKAVGCLLYLSSTTRPDIANSVCIVSQYCEDPTITDWNNIKHIFQYLKKTKGYGLHFCRTNKETAVFTDSDWATNKTDNISISGYCFILAGGAICWRSKKQSRVAPSSTHSEYAAMYECVSEFEWLRDFLHEIGQEDLMSKPCAIYADNASAIYIASSQNISDKTKNISVKYHYSRELVKAGEVTFVYVESSKNLADVFTKPLSGPKTKEFAKLLGVY</sequence>
<proteinExistence type="predicted"/>
<keyword evidence="3" id="KW-1185">Reference proteome</keyword>
<dbReference type="STRING" id="105785.A0A2J7NKH3"/>
<gene>
    <name evidence="2" type="ORF">B7P43_G00037</name>
</gene>
<dbReference type="Pfam" id="PF07727">
    <property type="entry name" value="RVT_2"/>
    <property type="match status" value="1"/>
</dbReference>
<organism evidence="2 3">
    <name type="scientific">Cryptotermes secundus</name>
    <dbReference type="NCBI Taxonomy" id="105785"/>
    <lineage>
        <taxon>Eukaryota</taxon>
        <taxon>Metazoa</taxon>
        <taxon>Ecdysozoa</taxon>
        <taxon>Arthropoda</taxon>
        <taxon>Hexapoda</taxon>
        <taxon>Insecta</taxon>
        <taxon>Pterygota</taxon>
        <taxon>Neoptera</taxon>
        <taxon>Polyneoptera</taxon>
        <taxon>Dictyoptera</taxon>
        <taxon>Blattodea</taxon>
        <taxon>Blattoidea</taxon>
        <taxon>Termitoidae</taxon>
        <taxon>Kalotermitidae</taxon>
        <taxon>Cryptotermitinae</taxon>
        <taxon>Cryptotermes</taxon>
    </lineage>
</organism>
<name>A0A2J7NKH3_9NEOP</name>
<dbReference type="InParanoid" id="A0A2J7NKH3"/>
<dbReference type="PANTHER" id="PTHR11439:SF467">
    <property type="entry name" value="INTEGRASE CATALYTIC DOMAIN-CONTAINING PROTEIN"/>
    <property type="match status" value="1"/>
</dbReference>
<dbReference type="PANTHER" id="PTHR11439">
    <property type="entry name" value="GAG-POL-RELATED RETROTRANSPOSON"/>
    <property type="match status" value="1"/>
</dbReference>
<dbReference type="EMBL" id="NEVH01053423">
    <property type="protein sequence ID" value="PNE09472.1"/>
    <property type="molecule type" value="Genomic_DNA"/>
</dbReference>
<dbReference type="AlphaFoldDB" id="A0A2J7NKH3"/>
<evidence type="ECO:0000313" key="3">
    <source>
        <dbReference type="Proteomes" id="UP000235965"/>
    </source>
</evidence>
<protein>
    <recommendedName>
        <fullName evidence="1">Reverse transcriptase Ty1/copia-type domain-containing protein</fullName>
    </recommendedName>
</protein>
<reference evidence="2 3" key="1">
    <citation type="submission" date="2017-12" db="EMBL/GenBank/DDBJ databases">
        <title>Hemimetabolous genomes reveal molecular basis of termite eusociality.</title>
        <authorList>
            <person name="Harrison M.C."/>
            <person name="Jongepier E."/>
            <person name="Robertson H.M."/>
            <person name="Arning N."/>
            <person name="Bitard-Feildel T."/>
            <person name="Chao H."/>
            <person name="Childers C.P."/>
            <person name="Dinh H."/>
            <person name="Doddapaneni H."/>
            <person name="Dugan S."/>
            <person name="Gowin J."/>
            <person name="Greiner C."/>
            <person name="Han Y."/>
            <person name="Hu H."/>
            <person name="Hughes D.S.T."/>
            <person name="Huylmans A.-K."/>
            <person name="Kemena C."/>
            <person name="Kremer L.P.M."/>
            <person name="Lee S.L."/>
            <person name="Lopez-Ezquerra A."/>
            <person name="Mallet L."/>
            <person name="Monroy-Kuhn J.M."/>
            <person name="Moser A."/>
            <person name="Murali S.C."/>
            <person name="Muzny D.M."/>
            <person name="Otani S."/>
            <person name="Piulachs M.-D."/>
            <person name="Poelchau M."/>
            <person name="Qu J."/>
            <person name="Schaub F."/>
            <person name="Wada-Katsumata A."/>
            <person name="Worley K.C."/>
            <person name="Xie Q."/>
            <person name="Ylla G."/>
            <person name="Poulsen M."/>
            <person name="Gibbs R.A."/>
            <person name="Schal C."/>
            <person name="Richards S."/>
            <person name="Belles X."/>
            <person name="Korb J."/>
            <person name="Bornberg-Bauer E."/>
        </authorList>
    </citation>
    <scope>NUCLEOTIDE SEQUENCE [LARGE SCALE GENOMIC DNA]</scope>
    <source>
        <tissue evidence="2">Whole body</tissue>
    </source>
</reference>
<comment type="caution">
    <text evidence="2">The sequence shown here is derived from an EMBL/GenBank/DDBJ whole genome shotgun (WGS) entry which is preliminary data.</text>
</comment>
<evidence type="ECO:0000259" key="1">
    <source>
        <dbReference type="Pfam" id="PF07727"/>
    </source>
</evidence>
<dbReference type="InterPro" id="IPR013103">
    <property type="entry name" value="RVT_2"/>
</dbReference>
<dbReference type="GO" id="GO:0071897">
    <property type="term" value="P:DNA biosynthetic process"/>
    <property type="evidence" value="ECO:0007669"/>
    <property type="project" value="UniProtKB-ARBA"/>
</dbReference>
<dbReference type="Proteomes" id="UP000235965">
    <property type="component" value="Unassembled WGS sequence"/>
</dbReference>
<dbReference type="OrthoDB" id="8190554at2759"/>
<dbReference type="InterPro" id="IPR043502">
    <property type="entry name" value="DNA/RNA_pol_sf"/>
</dbReference>
<evidence type="ECO:0000313" key="2">
    <source>
        <dbReference type="EMBL" id="PNE09472.1"/>
    </source>
</evidence>
<dbReference type="SUPFAM" id="SSF56672">
    <property type="entry name" value="DNA/RNA polymerases"/>
    <property type="match status" value="1"/>
</dbReference>
<dbReference type="CDD" id="cd09272">
    <property type="entry name" value="RNase_HI_RT_Ty1"/>
    <property type="match status" value="1"/>
</dbReference>
<accession>A0A2J7NKH3</accession>